<organism evidence="3 4">
    <name type="scientific">Drechslerella dactyloides</name>
    <name type="common">Nematode-trapping fungus</name>
    <name type="synonym">Arthrobotrys dactyloides</name>
    <dbReference type="NCBI Taxonomy" id="74499"/>
    <lineage>
        <taxon>Eukaryota</taxon>
        <taxon>Fungi</taxon>
        <taxon>Dikarya</taxon>
        <taxon>Ascomycota</taxon>
        <taxon>Pezizomycotina</taxon>
        <taxon>Orbiliomycetes</taxon>
        <taxon>Orbiliales</taxon>
        <taxon>Orbiliaceae</taxon>
        <taxon>Drechslerella</taxon>
    </lineage>
</organism>
<gene>
    <name evidence="3" type="ORF">Dda_2226</name>
</gene>
<name>A0AAD6J4H8_DREDA</name>
<keyword evidence="4" id="KW-1185">Reference proteome</keyword>
<feature type="signal peptide" evidence="2">
    <location>
        <begin position="1"/>
        <end position="15"/>
    </location>
</feature>
<evidence type="ECO:0000313" key="3">
    <source>
        <dbReference type="EMBL" id="KAJ6263657.1"/>
    </source>
</evidence>
<dbReference type="AlphaFoldDB" id="A0AAD6J4H8"/>
<feature type="compositionally biased region" description="Polar residues" evidence="1">
    <location>
        <begin position="290"/>
        <end position="303"/>
    </location>
</feature>
<feature type="chain" id="PRO_5041938220" evidence="2">
    <location>
        <begin position="16"/>
        <end position="364"/>
    </location>
</feature>
<protein>
    <submittedName>
        <fullName evidence="3">Uncharacterized protein</fullName>
    </submittedName>
</protein>
<reference evidence="3" key="1">
    <citation type="submission" date="2023-01" db="EMBL/GenBank/DDBJ databases">
        <title>The chitinases involved in constricting ring structure development in the nematode-trapping fungus Drechslerella dactyloides.</title>
        <authorList>
            <person name="Wang R."/>
            <person name="Zhang L."/>
            <person name="Tang P."/>
            <person name="Li S."/>
            <person name="Liang L."/>
        </authorList>
    </citation>
    <scope>NUCLEOTIDE SEQUENCE</scope>
    <source>
        <strain evidence="3">YMF1.00031</strain>
    </source>
</reference>
<feature type="region of interest" description="Disordered" evidence="1">
    <location>
        <begin position="256"/>
        <end position="304"/>
    </location>
</feature>
<sequence>MQPLILLSLLPLATAYRYLFTGPSFDQPRDFRYHTAPTLPACAFTDVDPSSQITHMWLEPDDITPPPRYTVLYGKTAAALLAGANPFHYLSDPQHNGCADGDAFLIIAWYPDTAGEIQQGVALGDYGNLFTHWKAVDPSTEPSAYIRAAIAQRYPQPGDVLRRDYDSDTWKLESGKVKTYDVDEFPLRVNGDWTPAAPAILREDEYLRDTSRPSGAISLPEYSRGVAVLRRVDPQYRSPLFDERVDLAMGYDAQGWYDGNERPDGYEAGGESWYTYPPTETPDQRPDQSGGINYESSDPTVQRTGAGEIWDIGAGYDYNAYEQPEVTVNTLELSPMGEDDEYSLNFDLSSPRINYNWQAGGTSE</sequence>
<evidence type="ECO:0000313" key="4">
    <source>
        <dbReference type="Proteomes" id="UP001221413"/>
    </source>
</evidence>
<evidence type="ECO:0000256" key="1">
    <source>
        <dbReference type="SAM" id="MobiDB-lite"/>
    </source>
</evidence>
<dbReference type="Proteomes" id="UP001221413">
    <property type="component" value="Unassembled WGS sequence"/>
</dbReference>
<dbReference type="EMBL" id="JAQGDS010000002">
    <property type="protein sequence ID" value="KAJ6263657.1"/>
    <property type="molecule type" value="Genomic_DNA"/>
</dbReference>
<accession>A0AAD6J4H8</accession>
<comment type="caution">
    <text evidence="3">The sequence shown here is derived from an EMBL/GenBank/DDBJ whole genome shotgun (WGS) entry which is preliminary data.</text>
</comment>
<proteinExistence type="predicted"/>
<evidence type="ECO:0000256" key="2">
    <source>
        <dbReference type="SAM" id="SignalP"/>
    </source>
</evidence>
<keyword evidence="2" id="KW-0732">Signal</keyword>